<proteinExistence type="predicted"/>
<accession>A0A0C2ZWP0</accession>
<reference evidence="2 3" key="1">
    <citation type="submission" date="2014-04" db="EMBL/GenBank/DDBJ databases">
        <authorList>
            <consortium name="DOE Joint Genome Institute"/>
            <person name="Kuo A."/>
            <person name="Kohler A."/>
            <person name="Nagy L.G."/>
            <person name="Floudas D."/>
            <person name="Copeland A."/>
            <person name="Barry K.W."/>
            <person name="Cichocki N."/>
            <person name="Veneault-Fourrey C."/>
            <person name="LaButti K."/>
            <person name="Lindquist E.A."/>
            <person name="Lipzen A."/>
            <person name="Lundell T."/>
            <person name="Morin E."/>
            <person name="Murat C."/>
            <person name="Sun H."/>
            <person name="Tunlid A."/>
            <person name="Henrissat B."/>
            <person name="Grigoriev I.V."/>
            <person name="Hibbett D.S."/>
            <person name="Martin F."/>
            <person name="Nordberg H.P."/>
            <person name="Cantor M.N."/>
            <person name="Hua S.X."/>
        </authorList>
    </citation>
    <scope>NUCLEOTIDE SEQUENCE [LARGE SCALE GENOMIC DNA]</scope>
    <source>
        <strain evidence="2 3">Foug A</strain>
    </source>
</reference>
<dbReference type="STRING" id="1036808.A0A0C2ZWP0"/>
<gene>
    <name evidence="2" type="ORF">SCLCIDRAFT_29211</name>
</gene>
<keyword evidence="1" id="KW-0732">Signal</keyword>
<feature type="signal peptide" evidence="1">
    <location>
        <begin position="1"/>
        <end position="30"/>
    </location>
</feature>
<evidence type="ECO:0000256" key="1">
    <source>
        <dbReference type="SAM" id="SignalP"/>
    </source>
</evidence>
<protein>
    <submittedName>
        <fullName evidence="2">Uncharacterized protein</fullName>
    </submittedName>
</protein>
<name>A0A0C2ZWP0_9AGAM</name>
<sequence>MKCFAIALQSSQELFSLLLLLLITTTPWEARDLDIYVHAPASPSLIEETHLCNMTRIANTSVSVADRITTAICLDLDISRRRFLDCPHPDSSEDKRATHGSQGFDADSPPSFAAGLGAFRASPICGTTNAGPQSILNHTRSRLDSPTPLLTMYNTKRFNQASMFETSSIARERAATAGNPRTQYVLHID</sequence>
<feature type="chain" id="PRO_5002160654" evidence="1">
    <location>
        <begin position="31"/>
        <end position="189"/>
    </location>
</feature>
<dbReference type="AlphaFoldDB" id="A0A0C2ZWP0"/>
<evidence type="ECO:0000313" key="2">
    <source>
        <dbReference type="EMBL" id="KIM56882.1"/>
    </source>
</evidence>
<dbReference type="EMBL" id="KN822108">
    <property type="protein sequence ID" value="KIM56882.1"/>
    <property type="molecule type" value="Genomic_DNA"/>
</dbReference>
<organism evidence="2 3">
    <name type="scientific">Scleroderma citrinum Foug A</name>
    <dbReference type="NCBI Taxonomy" id="1036808"/>
    <lineage>
        <taxon>Eukaryota</taxon>
        <taxon>Fungi</taxon>
        <taxon>Dikarya</taxon>
        <taxon>Basidiomycota</taxon>
        <taxon>Agaricomycotina</taxon>
        <taxon>Agaricomycetes</taxon>
        <taxon>Agaricomycetidae</taxon>
        <taxon>Boletales</taxon>
        <taxon>Sclerodermatineae</taxon>
        <taxon>Sclerodermataceae</taxon>
        <taxon>Scleroderma</taxon>
    </lineage>
</organism>
<reference evidence="3" key="2">
    <citation type="submission" date="2015-01" db="EMBL/GenBank/DDBJ databases">
        <title>Evolutionary Origins and Diversification of the Mycorrhizal Mutualists.</title>
        <authorList>
            <consortium name="DOE Joint Genome Institute"/>
            <consortium name="Mycorrhizal Genomics Consortium"/>
            <person name="Kohler A."/>
            <person name="Kuo A."/>
            <person name="Nagy L.G."/>
            <person name="Floudas D."/>
            <person name="Copeland A."/>
            <person name="Barry K.W."/>
            <person name="Cichocki N."/>
            <person name="Veneault-Fourrey C."/>
            <person name="LaButti K."/>
            <person name="Lindquist E.A."/>
            <person name="Lipzen A."/>
            <person name="Lundell T."/>
            <person name="Morin E."/>
            <person name="Murat C."/>
            <person name="Riley R."/>
            <person name="Ohm R."/>
            <person name="Sun H."/>
            <person name="Tunlid A."/>
            <person name="Henrissat B."/>
            <person name="Grigoriev I.V."/>
            <person name="Hibbett D.S."/>
            <person name="Martin F."/>
        </authorList>
    </citation>
    <scope>NUCLEOTIDE SEQUENCE [LARGE SCALE GENOMIC DNA]</scope>
    <source>
        <strain evidence="3">Foug A</strain>
    </source>
</reference>
<dbReference type="HOGENOM" id="CLU_1435207_0_0_1"/>
<keyword evidence="3" id="KW-1185">Reference proteome</keyword>
<dbReference type="Proteomes" id="UP000053989">
    <property type="component" value="Unassembled WGS sequence"/>
</dbReference>
<dbReference type="InParanoid" id="A0A0C2ZWP0"/>
<evidence type="ECO:0000313" key="3">
    <source>
        <dbReference type="Proteomes" id="UP000053989"/>
    </source>
</evidence>